<sequence length="338" mass="39112">MSSFNTNLIVTSERQRKNRFISSRFISQATIFHPASRLTPTMQSKLIEMAKGGGTAPNSPLESVHIHCEDKHYRVDLHVDYLLQPHRDILEAMLAYADTIQLNDASYSKGVRLTWAQVYQAIDNKKGSESQHDHFDSYISSDATVLSMSLSELATRIGVSPTQKNYDQIQRRITQLATTHLIIHELSNEQQSVSKRPLAFVQDYRFYYNSSHLKSGRDNENHGTNHVFLIPDKRLLQTIRDHGYCYRLDQHKIIHYTKASVRSFLKYITSYQTELLNEKTLEWALDNYLHSIASKVGHSFRNSLKKDLLENATQIEQHFNLRFQYTKLGIQMIYTGDV</sequence>
<accession>A0A0H3ZPV6</accession>
<evidence type="ECO:0000313" key="1">
    <source>
        <dbReference type="EMBL" id="AKN35954.1"/>
    </source>
</evidence>
<dbReference type="RefSeq" id="WP_371726347.1">
    <property type="nucleotide sequence ID" value="NZ_JBGONP010000037.1"/>
</dbReference>
<proteinExistence type="predicted"/>
<protein>
    <recommendedName>
        <fullName evidence="2">DNA mismatch repair protein</fullName>
    </recommendedName>
</protein>
<dbReference type="AlphaFoldDB" id="A0A0H3ZPV6"/>
<organism evidence="1">
    <name type="scientific">Vibrio splendidus</name>
    <dbReference type="NCBI Taxonomy" id="29497"/>
    <lineage>
        <taxon>Bacteria</taxon>
        <taxon>Pseudomonadati</taxon>
        <taxon>Pseudomonadota</taxon>
        <taxon>Gammaproteobacteria</taxon>
        <taxon>Vibrionales</taxon>
        <taxon>Vibrionaceae</taxon>
        <taxon>Vibrio</taxon>
    </lineage>
</organism>
<reference evidence="1" key="1">
    <citation type="journal article" date="2015" name="MBio">
        <title>Eco-Evolutionary Dynamics of Episomes among Ecologically Cohesive Bacterial Populations.</title>
        <authorList>
            <person name="Xue H."/>
            <person name="Cordero O.X."/>
            <person name="Camas F.M."/>
            <person name="Trimble W."/>
            <person name="Meyer F."/>
            <person name="Guglielmini J."/>
            <person name="Rocha E.P."/>
            <person name="Polz M.F."/>
        </authorList>
    </citation>
    <scope>NUCLEOTIDE SEQUENCE</scope>
    <source>
        <strain evidence="1">5S_118</strain>
    </source>
</reference>
<name>A0A0H3ZPV6_VIBSP</name>
<dbReference type="EMBL" id="KP795459">
    <property type="protein sequence ID" value="AKN35954.1"/>
    <property type="molecule type" value="Genomic_DNA"/>
</dbReference>
<evidence type="ECO:0008006" key="2">
    <source>
        <dbReference type="Google" id="ProtNLM"/>
    </source>
</evidence>